<organism evidence="1">
    <name type="scientific">marine sediment metagenome</name>
    <dbReference type="NCBI Taxonomy" id="412755"/>
    <lineage>
        <taxon>unclassified sequences</taxon>
        <taxon>metagenomes</taxon>
        <taxon>ecological metagenomes</taxon>
    </lineage>
</organism>
<comment type="caution">
    <text evidence="1">The sequence shown here is derived from an EMBL/GenBank/DDBJ whole genome shotgun (WGS) entry which is preliminary data.</text>
</comment>
<dbReference type="AlphaFoldDB" id="X0Y5K0"/>
<evidence type="ECO:0008006" key="2">
    <source>
        <dbReference type="Google" id="ProtNLM"/>
    </source>
</evidence>
<reference evidence="1" key="1">
    <citation type="journal article" date="2014" name="Front. Microbiol.">
        <title>High frequency of phylogenetically diverse reductive dehalogenase-homologous genes in deep subseafloor sedimentary metagenomes.</title>
        <authorList>
            <person name="Kawai M."/>
            <person name="Futagami T."/>
            <person name="Toyoda A."/>
            <person name="Takaki Y."/>
            <person name="Nishi S."/>
            <person name="Hori S."/>
            <person name="Arai W."/>
            <person name="Tsubouchi T."/>
            <person name="Morono Y."/>
            <person name="Uchiyama I."/>
            <person name="Ito T."/>
            <person name="Fujiyama A."/>
            <person name="Inagaki F."/>
            <person name="Takami H."/>
        </authorList>
    </citation>
    <scope>NUCLEOTIDE SEQUENCE</scope>
    <source>
        <strain evidence="1">Expedition CK06-06</strain>
    </source>
</reference>
<feature type="non-terminal residue" evidence="1">
    <location>
        <position position="1"/>
    </location>
</feature>
<gene>
    <name evidence="1" type="ORF">S01H1_84494</name>
</gene>
<sequence length="101" mass="12012">YKNYSIGSFLNLKVIEILCEDKHFKYFDFGWMDAGYKHDFCDIKWDEASLYIYQPSLKGVFLNGKKVIFSVASKSVNIFLSGIEKLKFNWIRFKKHRAIRN</sequence>
<dbReference type="EMBL" id="BARS01057701">
    <property type="protein sequence ID" value="GAG42572.1"/>
    <property type="molecule type" value="Genomic_DNA"/>
</dbReference>
<accession>X0Y5K0</accession>
<protein>
    <recommendedName>
        <fullName evidence="2">BioF2-like acetyltransferase domain-containing protein</fullName>
    </recommendedName>
</protein>
<evidence type="ECO:0000313" key="1">
    <source>
        <dbReference type="EMBL" id="GAG42572.1"/>
    </source>
</evidence>
<proteinExistence type="predicted"/>
<name>X0Y5K0_9ZZZZ</name>